<feature type="domain" description="Helicase ATP-binding" evidence="10">
    <location>
        <begin position="125"/>
        <end position="299"/>
    </location>
</feature>
<evidence type="ECO:0000256" key="8">
    <source>
        <dbReference type="SAM" id="MobiDB-lite"/>
    </source>
</evidence>
<keyword evidence="5 7" id="KW-0067">ATP-binding</keyword>
<feature type="region of interest" description="Disordered" evidence="8">
    <location>
        <begin position="24"/>
        <end position="48"/>
    </location>
</feature>
<dbReference type="PANTHER" id="PTHR47958">
    <property type="entry name" value="ATP-DEPENDENT RNA HELICASE DBP3"/>
    <property type="match status" value="1"/>
</dbReference>
<evidence type="ECO:0000256" key="3">
    <source>
        <dbReference type="ARBA" id="ARBA00022801"/>
    </source>
</evidence>
<dbReference type="SMART" id="SM00456">
    <property type="entry name" value="WW"/>
    <property type="match status" value="1"/>
</dbReference>
<dbReference type="InterPro" id="IPR014001">
    <property type="entry name" value="Helicase_ATP-bd"/>
</dbReference>
<gene>
    <name evidence="13" type="ORF">KFE25_011212</name>
</gene>
<dbReference type="PROSITE" id="PS51194">
    <property type="entry name" value="HELICASE_CTER"/>
    <property type="match status" value="1"/>
</dbReference>
<evidence type="ECO:0000256" key="2">
    <source>
        <dbReference type="ARBA" id="ARBA00022741"/>
    </source>
</evidence>
<dbReference type="InterPro" id="IPR014014">
    <property type="entry name" value="RNA_helicase_DEAD_Q_motif"/>
</dbReference>
<feature type="domain" description="WW" evidence="9">
    <location>
        <begin position="2"/>
        <end position="36"/>
    </location>
</feature>
<dbReference type="SMART" id="SM00487">
    <property type="entry name" value="DEXDc"/>
    <property type="match status" value="1"/>
</dbReference>
<dbReference type="Pfam" id="PF00270">
    <property type="entry name" value="DEAD"/>
    <property type="match status" value="1"/>
</dbReference>
<dbReference type="GO" id="GO:0003724">
    <property type="term" value="F:RNA helicase activity"/>
    <property type="evidence" value="ECO:0007669"/>
    <property type="project" value="UniProtKB-EC"/>
</dbReference>
<sequence>MPEPPAPWRAEKDPNTGATYYWNTETNETSWELPRGGPPANGAPPGAGGAGAYAAKDVFAMADLGASSAVAGDVASWRAAHEVVVSAGCPDPILTFAAANLPPQLLSEVVRAGFPSPSPIQAQAWPVCMQGRDMVGIAKTGSGKTLAFLMPAFLHITQQRPDPRRGPFTLVLAPTRELATQILDECNKFGRVAGMSATCCYGGAPKGMQLRDLQRGVYVIIATPGRLNDFLEARQVNLSTVGYLVLDEADRMLDMGFEPQIRRIVAALPRQRQTLMFTATWPQDVRRLASEFQNAPVQITIGAGGDRPTANKDITQRVELTPTLYDKERRLMETLMKHGGPGVRVLIFCSTKRMCDDLCSALRRQIPCNSIHGDKEQREREHVLSEFKSGRAPILIATDVAARGLDIKDVRMVINYDFPSNTEDYIHRIGRTGRAGQKGTAITFMGPQDARHARALVKIMTEAGQEVSPDLEQMAATAPMGGGGFGGGDRGPRSRGGAGRSSGGGGMGGGMMGGKRPFDAMGGGGGGYGGGAMGGGGYGMPPPMGGGGGYGGVPPMGGGGYGCGGGYGGGGGYGEKRGRFD</sequence>
<dbReference type="PROSITE" id="PS51195">
    <property type="entry name" value="Q_MOTIF"/>
    <property type="match status" value="1"/>
</dbReference>
<dbReference type="Pfam" id="PF00271">
    <property type="entry name" value="Helicase_C"/>
    <property type="match status" value="1"/>
</dbReference>
<evidence type="ECO:0000259" key="11">
    <source>
        <dbReference type="PROSITE" id="PS51194"/>
    </source>
</evidence>
<dbReference type="PROSITE" id="PS51192">
    <property type="entry name" value="HELICASE_ATP_BIND_1"/>
    <property type="match status" value="1"/>
</dbReference>
<dbReference type="OrthoDB" id="196131at2759"/>
<evidence type="ECO:0000256" key="7">
    <source>
        <dbReference type="RuleBase" id="RU000492"/>
    </source>
</evidence>
<dbReference type="InterPro" id="IPR036020">
    <property type="entry name" value="WW_dom_sf"/>
</dbReference>
<feature type="region of interest" description="Disordered" evidence="8">
    <location>
        <begin position="481"/>
        <end position="518"/>
    </location>
</feature>
<keyword evidence="2 7" id="KW-0547">Nucleotide-binding</keyword>
<dbReference type="OMA" id="DMICVAK"/>
<proteinExistence type="inferred from homology"/>
<dbReference type="CDD" id="cd18787">
    <property type="entry name" value="SF2_C_DEAD"/>
    <property type="match status" value="1"/>
</dbReference>
<evidence type="ECO:0000259" key="9">
    <source>
        <dbReference type="PROSITE" id="PS50020"/>
    </source>
</evidence>
<evidence type="ECO:0000256" key="1">
    <source>
        <dbReference type="ARBA" id="ARBA00012552"/>
    </source>
</evidence>
<dbReference type="SUPFAM" id="SSF52540">
    <property type="entry name" value="P-loop containing nucleoside triphosphate hydrolases"/>
    <property type="match status" value="1"/>
</dbReference>
<dbReference type="EMBL" id="JAGTXO010000017">
    <property type="protein sequence ID" value="KAG8463215.1"/>
    <property type="molecule type" value="Genomic_DNA"/>
</dbReference>
<dbReference type="FunFam" id="3.40.50.300:FF:000079">
    <property type="entry name" value="probable ATP-dependent RNA helicase DDX17"/>
    <property type="match status" value="1"/>
</dbReference>
<dbReference type="PROSITE" id="PS01159">
    <property type="entry name" value="WW_DOMAIN_1"/>
    <property type="match status" value="1"/>
</dbReference>
<evidence type="ECO:0000313" key="13">
    <source>
        <dbReference type="EMBL" id="KAG8463215.1"/>
    </source>
</evidence>
<comment type="caution">
    <text evidence="13">The sequence shown here is derived from an EMBL/GenBank/DDBJ whole genome shotgun (WGS) entry which is preliminary data.</text>
</comment>
<dbReference type="InterPro" id="IPR001650">
    <property type="entry name" value="Helicase_C-like"/>
</dbReference>
<dbReference type="CDD" id="cd00201">
    <property type="entry name" value="WW"/>
    <property type="match status" value="1"/>
</dbReference>
<dbReference type="InterPro" id="IPR000629">
    <property type="entry name" value="RNA-helicase_DEAD-box_CS"/>
</dbReference>
<evidence type="ECO:0000259" key="12">
    <source>
        <dbReference type="PROSITE" id="PS51195"/>
    </source>
</evidence>
<feature type="domain" description="Helicase C-terminal" evidence="11">
    <location>
        <begin position="327"/>
        <end position="475"/>
    </location>
</feature>
<dbReference type="AlphaFoldDB" id="A0A8J5XHK8"/>
<evidence type="ECO:0000256" key="4">
    <source>
        <dbReference type="ARBA" id="ARBA00022806"/>
    </source>
</evidence>
<accession>A0A8J5XHK8</accession>
<dbReference type="SMART" id="SM00490">
    <property type="entry name" value="HELICc"/>
    <property type="match status" value="1"/>
</dbReference>
<keyword evidence="4 7" id="KW-0347">Helicase</keyword>
<organism evidence="13 14">
    <name type="scientific">Diacronema lutheri</name>
    <name type="common">Unicellular marine alga</name>
    <name type="synonym">Monochrysis lutheri</name>
    <dbReference type="NCBI Taxonomy" id="2081491"/>
    <lineage>
        <taxon>Eukaryota</taxon>
        <taxon>Haptista</taxon>
        <taxon>Haptophyta</taxon>
        <taxon>Pavlovophyceae</taxon>
        <taxon>Pavlovales</taxon>
        <taxon>Pavlovaceae</taxon>
        <taxon>Diacronema</taxon>
    </lineage>
</organism>
<reference evidence="13" key="1">
    <citation type="submission" date="2021-05" db="EMBL/GenBank/DDBJ databases">
        <title>The genome of the haptophyte Pavlova lutheri (Diacronema luteri, Pavlovales) - a model for lipid biosynthesis in eukaryotic algae.</title>
        <authorList>
            <person name="Hulatt C.J."/>
            <person name="Posewitz M.C."/>
        </authorList>
    </citation>
    <scope>NUCLEOTIDE SEQUENCE</scope>
    <source>
        <strain evidence="13">NIVA-4/92</strain>
    </source>
</reference>
<name>A0A8J5XHK8_DIALT</name>
<evidence type="ECO:0000256" key="6">
    <source>
        <dbReference type="PROSITE-ProRule" id="PRU00552"/>
    </source>
</evidence>
<dbReference type="Gene3D" id="2.20.70.10">
    <property type="match status" value="1"/>
</dbReference>
<dbReference type="PROSITE" id="PS00039">
    <property type="entry name" value="DEAD_ATP_HELICASE"/>
    <property type="match status" value="1"/>
</dbReference>
<dbReference type="GO" id="GO:0005524">
    <property type="term" value="F:ATP binding"/>
    <property type="evidence" value="ECO:0007669"/>
    <property type="project" value="UniProtKB-KW"/>
</dbReference>
<feature type="compositionally biased region" description="Gly residues" evidence="8">
    <location>
        <begin position="481"/>
        <end position="513"/>
    </location>
</feature>
<dbReference type="InterPro" id="IPR027417">
    <property type="entry name" value="P-loop_NTPase"/>
</dbReference>
<feature type="domain" description="DEAD-box RNA helicase Q" evidence="12">
    <location>
        <begin position="94"/>
        <end position="122"/>
    </location>
</feature>
<dbReference type="GO" id="GO:0003676">
    <property type="term" value="F:nucleic acid binding"/>
    <property type="evidence" value="ECO:0007669"/>
    <property type="project" value="InterPro"/>
</dbReference>
<evidence type="ECO:0000259" key="10">
    <source>
        <dbReference type="PROSITE" id="PS51192"/>
    </source>
</evidence>
<comment type="similarity">
    <text evidence="7">Belongs to the DEAD box helicase family.</text>
</comment>
<dbReference type="Gene3D" id="3.40.50.300">
    <property type="entry name" value="P-loop containing nucleotide triphosphate hydrolases"/>
    <property type="match status" value="2"/>
</dbReference>
<dbReference type="InterPro" id="IPR001202">
    <property type="entry name" value="WW_dom"/>
</dbReference>
<dbReference type="GO" id="GO:0016787">
    <property type="term" value="F:hydrolase activity"/>
    <property type="evidence" value="ECO:0007669"/>
    <property type="project" value="UniProtKB-KW"/>
</dbReference>
<dbReference type="InterPro" id="IPR011545">
    <property type="entry name" value="DEAD/DEAH_box_helicase_dom"/>
</dbReference>
<dbReference type="FunFam" id="3.40.50.300:FF:000008">
    <property type="entry name" value="ATP-dependent RNA helicase RhlB"/>
    <property type="match status" value="1"/>
</dbReference>
<evidence type="ECO:0000313" key="14">
    <source>
        <dbReference type="Proteomes" id="UP000751190"/>
    </source>
</evidence>
<keyword evidence="14" id="KW-1185">Reference proteome</keyword>
<protein>
    <recommendedName>
        <fullName evidence="1">RNA helicase</fullName>
        <ecNumber evidence="1">3.6.4.13</ecNumber>
    </recommendedName>
</protein>
<dbReference type="Proteomes" id="UP000751190">
    <property type="component" value="Unassembled WGS sequence"/>
</dbReference>
<feature type="short sequence motif" description="Q motif" evidence="6">
    <location>
        <begin position="94"/>
        <end position="122"/>
    </location>
</feature>
<dbReference type="PROSITE" id="PS50020">
    <property type="entry name" value="WW_DOMAIN_2"/>
    <property type="match status" value="1"/>
</dbReference>
<dbReference type="SUPFAM" id="SSF51045">
    <property type="entry name" value="WW domain"/>
    <property type="match status" value="1"/>
</dbReference>
<dbReference type="Pfam" id="PF00397">
    <property type="entry name" value="WW"/>
    <property type="match status" value="1"/>
</dbReference>
<dbReference type="EC" id="3.6.4.13" evidence="1"/>
<evidence type="ECO:0000256" key="5">
    <source>
        <dbReference type="ARBA" id="ARBA00022840"/>
    </source>
</evidence>
<keyword evidence="3 7" id="KW-0378">Hydrolase</keyword>